<evidence type="ECO:0000313" key="3">
    <source>
        <dbReference type="Proteomes" id="UP001189429"/>
    </source>
</evidence>
<keyword evidence="1" id="KW-0812">Transmembrane</keyword>
<dbReference type="Proteomes" id="UP001189429">
    <property type="component" value="Unassembled WGS sequence"/>
</dbReference>
<name>A0ABN9RKZ4_9DINO</name>
<gene>
    <name evidence="2" type="ORF">PCOR1329_LOCUS21720</name>
</gene>
<organism evidence="2 3">
    <name type="scientific">Prorocentrum cordatum</name>
    <dbReference type="NCBI Taxonomy" id="2364126"/>
    <lineage>
        <taxon>Eukaryota</taxon>
        <taxon>Sar</taxon>
        <taxon>Alveolata</taxon>
        <taxon>Dinophyceae</taxon>
        <taxon>Prorocentrales</taxon>
        <taxon>Prorocentraceae</taxon>
        <taxon>Prorocentrum</taxon>
    </lineage>
</organism>
<evidence type="ECO:0000256" key="1">
    <source>
        <dbReference type="SAM" id="Phobius"/>
    </source>
</evidence>
<accession>A0ABN9RKZ4</accession>
<feature type="transmembrane region" description="Helical" evidence="1">
    <location>
        <begin position="140"/>
        <end position="162"/>
    </location>
</feature>
<keyword evidence="3" id="KW-1185">Reference proteome</keyword>
<comment type="caution">
    <text evidence="2">The sequence shown here is derived from an EMBL/GenBank/DDBJ whole genome shotgun (WGS) entry which is preliminary data.</text>
</comment>
<sequence length="191" mass="20241">MDPACPGSPGDAGATYRAWGFRKSFAGVWSSKSLRFYSDQKLSGRELHPSLGQDPHRMGGDVLLDGSGTVVLPYYSKTNTDRPSVEDTLLPLVEALDGQRRASRRAGPGPLRALQLVALGAAAVHGARWCEDQRPRRRPLWSALLAGGLAAAACLATAVAGARARFGPAGRRSWAVEPLALPAAPRAECKT</sequence>
<evidence type="ECO:0000313" key="2">
    <source>
        <dbReference type="EMBL" id="CAK0819826.1"/>
    </source>
</evidence>
<keyword evidence="1" id="KW-1133">Transmembrane helix</keyword>
<proteinExistence type="predicted"/>
<dbReference type="EMBL" id="CAUYUJ010007180">
    <property type="protein sequence ID" value="CAK0819826.1"/>
    <property type="molecule type" value="Genomic_DNA"/>
</dbReference>
<reference evidence="2" key="1">
    <citation type="submission" date="2023-10" db="EMBL/GenBank/DDBJ databases">
        <authorList>
            <person name="Chen Y."/>
            <person name="Shah S."/>
            <person name="Dougan E. K."/>
            <person name="Thang M."/>
            <person name="Chan C."/>
        </authorList>
    </citation>
    <scope>NUCLEOTIDE SEQUENCE [LARGE SCALE GENOMIC DNA]</scope>
</reference>
<keyword evidence="1" id="KW-0472">Membrane</keyword>
<protein>
    <submittedName>
        <fullName evidence="2">Uncharacterized protein</fullName>
    </submittedName>
</protein>